<comment type="caution">
    <text evidence="1">The sequence shown here is derived from an EMBL/GenBank/DDBJ whole genome shotgun (WGS) entry which is preliminary data.</text>
</comment>
<protein>
    <submittedName>
        <fullName evidence="1">Uncharacterized protein</fullName>
    </submittedName>
</protein>
<proteinExistence type="predicted"/>
<gene>
    <name evidence="1" type="ORF">GBK04_00455</name>
</gene>
<accession>A0A7C9BEN3</accession>
<name>A0A7C9BEN3_9BACT</name>
<dbReference type="InterPro" id="IPR008620">
    <property type="entry name" value="FixH"/>
</dbReference>
<dbReference type="RefSeq" id="WP_152755891.1">
    <property type="nucleotide sequence ID" value="NZ_WHLY01000001.1"/>
</dbReference>
<dbReference type="Pfam" id="PF05751">
    <property type="entry name" value="FixH"/>
    <property type="match status" value="1"/>
</dbReference>
<sequence>MTFEPAKRLLAFVLPSSFQKGDVTFFSATQASDFRVPIKPNGQARQLVPTDQLAKGRWLARLQWSDGRVYYSDEQEILVS</sequence>
<dbReference type="EMBL" id="WHLY01000001">
    <property type="protein sequence ID" value="MPR31857.1"/>
    <property type="molecule type" value="Genomic_DNA"/>
</dbReference>
<reference evidence="1 2" key="1">
    <citation type="submission" date="2019-10" db="EMBL/GenBank/DDBJ databases">
        <title>Draft Genome Sequence of Cytophagaceae sp. SJW1-29.</title>
        <authorList>
            <person name="Choi A."/>
        </authorList>
    </citation>
    <scope>NUCLEOTIDE SEQUENCE [LARGE SCALE GENOMIC DNA]</scope>
    <source>
        <strain evidence="1 2">SJW1-29</strain>
    </source>
</reference>
<organism evidence="1 2">
    <name type="scientific">Salmonirosea aquatica</name>
    <dbReference type="NCBI Taxonomy" id="2654236"/>
    <lineage>
        <taxon>Bacteria</taxon>
        <taxon>Pseudomonadati</taxon>
        <taxon>Bacteroidota</taxon>
        <taxon>Cytophagia</taxon>
        <taxon>Cytophagales</taxon>
        <taxon>Spirosomataceae</taxon>
        <taxon>Salmonirosea</taxon>
    </lineage>
</organism>
<evidence type="ECO:0000313" key="1">
    <source>
        <dbReference type="EMBL" id="MPR31857.1"/>
    </source>
</evidence>
<evidence type="ECO:0000313" key="2">
    <source>
        <dbReference type="Proteomes" id="UP000479293"/>
    </source>
</evidence>
<keyword evidence="2" id="KW-1185">Reference proteome</keyword>
<dbReference type="Proteomes" id="UP000479293">
    <property type="component" value="Unassembled WGS sequence"/>
</dbReference>
<dbReference type="AlphaFoldDB" id="A0A7C9BEN3"/>